<dbReference type="AlphaFoldDB" id="A0A0L0W513"/>
<dbReference type="STRING" id="1165861.A0A0L0W513"/>
<dbReference type="Proteomes" id="UP000054564">
    <property type="component" value="Unassembled WGS sequence"/>
</dbReference>
<comment type="caution">
    <text evidence="1">The sequence shown here is derived from an EMBL/GenBank/DDBJ whole genome shotgun (WGS) entry which is preliminary data.</text>
</comment>
<keyword evidence="2" id="KW-1185">Reference proteome</keyword>
<dbReference type="EMBL" id="AJIL01000003">
    <property type="protein sequence ID" value="KNF06604.1"/>
    <property type="molecule type" value="Genomic_DNA"/>
</dbReference>
<organism evidence="1 2">
    <name type="scientific">Puccinia striiformis f. sp. tritici PST-78</name>
    <dbReference type="NCBI Taxonomy" id="1165861"/>
    <lineage>
        <taxon>Eukaryota</taxon>
        <taxon>Fungi</taxon>
        <taxon>Dikarya</taxon>
        <taxon>Basidiomycota</taxon>
        <taxon>Pucciniomycotina</taxon>
        <taxon>Pucciniomycetes</taxon>
        <taxon>Pucciniales</taxon>
        <taxon>Pucciniaceae</taxon>
        <taxon>Puccinia</taxon>
    </lineage>
</organism>
<protein>
    <submittedName>
        <fullName evidence="1">Uncharacterized protein</fullName>
    </submittedName>
</protein>
<accession>A0A0L0W513</accession>
<evidence type="ECO:0000313" key="1">
    <source>
        <dbReference type="EMBL" id="KNF06604.1"/>
    </source>
</evidence>
<sequence>MFCSSLYETETAEFPGRSNTSTWRVEFINRPVSGGHFSILALDRLNKVNGVTEFPFKNRHRNSNDAASIQPIHRFETLAKLSISWGAVLAFHQIFIA</sequence>
<name>A0A0L0W513_9BASI</name>
<proteinExistence type="predicted"/>
<gene>
    <name evidence="1" type="ORF">PSTG_00478</name>
</gene>
<evidence type="ECO:0000313" key="2">
    <source>
        <dbReference type="Proteomes" id="UP000054564"/>
    </source>
</evidence>
<reference evidence="2" key="1">
    <citation type="submission" date="2014-03" db="EMBL/GenBank/DDBJ databases">
        <title>The Genome Sequence of Puccinia striiformis f. sp. tritici PST-78.</title>
        <authorList>
            <consortium name="The Broad Institute Genome Sequencing Platform"/>
            <person name="Cuomo C."/>
            <person name="Hulbert S."/>
            <person name="Chen X."/>
            <person name="Walker B."/>
            <person name="Young S.K."/>
            <person name="Zeng Q."/>
            <person name="Gargeya S."/>
            <person name="Fitzgerald M."/>
            <person name="Haas B."/>
            <person name="Abouelleil A."/>
            <person name="Alvarado L."/>
            <person name="Arachchi H.M."/>
            <person name="Berlin A.M."/>
            <person name="Chapman S.B."/>
            <person name="Goldberg J."/>
            <person name="Griggs A."/>
            <person name="Gujja S."/>
            <person name="Hansen M."/>
            <person name="Howarth C."/>
            <person name="Imamovic A."/>
            <person name="Larimer J."/>
            <person name="McCowan C."/>
            <person name="Montmayeur A."/>
            <person name="Murphy C."/>
            <person name="Neiman D."/>
            <person name="Pearson M."/>
            <person name="Priest M."/>
            <person name="Roberts A."/>
            <person name="Saif S."/>
            <person name="Shea T."/>
            <person name="Sisk P."/>
            <person name="Sykes S."/>
            <person name="Wortman J."/>
            <person name="Nusbaum C."/>
            <person name="Birren B."/>
        </authorList>
    </citation>
    <scope>NUCLEOTIDE SEQUENCE [LARGE SCALE GENOMIC DNA]</scope>
    <source>
        <strain evidence="2">race PST-78</strain>
    </source>
</reference>